<dbReference type="Gramene" id="PGSC0003DMT400047729">
    <property type="protein sequence ID" value="PGSC0003DMT400047729"/>
    <property type="gene ID" value="PGSC0003DMG401018552"/>
</dbReference>
<dbReference type="Proteomes" id="UP000011115">
    <property type="component" value="Unassembled WGS sequence"/>
</dbReference>
<reference evidence="2" key="1">
    <citation type="journal article" date="2011" name="Nature">
        <title>Genome sequence and analysis of the tuber crop potato.</title>
        <authorList>
            <consortium name="The Potato Genome Sequencing Consortium"/>
        </authorList>
    </citation>
    <scope>NUCLEOTIDE SEQUENCE [LARGE SCALE GENOMIC DNA]</scope>
    <source>
        <strain evidence="2">cv. DM1-3 516 R44</strain>
    </source>
</reference>
<keyword evidence="2" id="KW-1185">Reference proteome</keyword>
<dbReference type="STRING" id="4113.M1BLC1"/>
<evidence type="ECO:0000313" key="2">
    <source>
        <dbReference type="Proteomes" id="UP000011115"/>
    </source>
</evidence>
<dbReference type="InParanoid" id="M1BLC1"/>
<accession>M1BLC1</accession>
<proteinExistence type="predicted"/>
<organism evidence="1 2">
    <name type="scientific">Solanum tuberosum</name>
    <name type="common">Potato</name>
    <dbReference type="NCBI Taxonomy" id="4113"/>
    <lineage>
        <taxon>Eukaryota</taxon>
        <taxon>Viridiplantae</taxon>
        <taxon>Streptophyta</taxon>
        <taxon>Embryophyta</taxon>
        <taxon>Tracheophyta</taxon>
        <taxon>Spermatophyta</taxon>
        <taxon>Magnoliopsida</taxon>
        <taxon>eudicotyledons</taxon>
        <taxon>Gunneridae</taxon>
        <taxon>Pentapetalae</taxon>
        <taxon>asterids</taxon>
        <taxon>lamiids</taxon>
        <taxon>Solanales</taxon>
        <taxon>Solanaceae</taxon>
        <taxon>Solanoideae</taxon>
        <taxon>Solaneae</taxon>
        <taxon>Solanum</taxon>
    </lineage>
</organism>
<dbReference type="HOGENOM" id="CLU_2188643_0_0_1"/>
<dbReference type="EnsemblPlants" id="PGSC0003DMT400047729">
    <property type="protein sequence ID" value="PGSC0003DMT400047729"/>
    <property type="gene ID" value="PGSC0003DMG401018552"/>
</dbReference>
<sequence>MGSLQTPTNLSNKSCLCVSGRVVRGLRVERQVGLGFSWLLKGRRNRKVQSLCVTSSVSDGSSIAENKKVSEGLLLGAERDGSGSVVGFQLIPHSGTAPFCFLEFEVNIQ</sequence>
<dbReference type="PaxDb" id="4113-PGSC0003DMT400047729"/>
<reference evidence="1" key="2">
    <citation type="submission" date="2015-06" db="UniProtKB">
        <authorList>
            <consortium name="EnsemblPlants"/>
        </authorList>
    </citation>
    <scope>IDENTIFICATION</scope>
    <source>
        <strain evidence="1">DM1-3 516 R44</strain>
    </source>
</reference>
<name>M1BLC1_SOLTU</name>
<evidence type="ECO:0000313" key="1">
    <source>
        <dbReference type="EnsemblPlants" id="PGSC0003DMT400047729"/>
    </source>
</evidence>
<protein>
    <submittedName>
        <fullName evidence="1">Soluble starch synthase 1, chloroplastic/amyloplastic</fullName>
    </submittedName>
</protein>
<dbReference type="AlphaFoldDB" id="M1BLC1"/>